<proteinExistence type="predicted"/>
<reference evidence="2 3" key="1">
    <citation type="submission" date="2019-04" db="EMBL/GenBank/DDBJ databases">
        <title>Comparative genomics and transcriptomics to analyze fruiting body development in filamentous ascomycetes.</title>
        <authorList>
            <consortium name="DOE Joint Genome Institute"/>
            <person name="Lutkenhaus R."/>
            <person name="Traeger S."/>
            <person name="Breuer J."/>
            <person name="Kuo A."/>
            <person name="Lipzen A."/>
            <person name="Pangilinan J."/>
            <person name="Dilworth D."/>
            <person name="Sandor L."/>
            <person name="Poggeler S."/>
            <person name="Barry K."/>
            <person name="Grigoriev I.V."/>
            <person name="Nowrousian M."/>
        </authorList>
    </citation>
    <scope>NUCLEOTIDE SEQUENCE [LARGE SCALE GENOMIC DNA]</scope>
    <source>
        <strain evidence="2 3">CBS 389.68</strain>
    </source>
</reference>
<keyword evidence="3" id="KW-1185">Reference proteome</keyword>
<sequence>MFSLRQLVLFLFLHVTLTLCVPFFIKDQLVKCMTPDPAENELSIPATDIHAYGLEYCATLVNTTNPKYLITLDGQPSEIPQYYSGPWTKSDGGRLELCCKFIDVVGPNN</sequence>
<feature type="signal peptide" evidence="1">
    <location>
        <begin position="1"/>
        <end position="20"/>
    </location>
</feature>
<keyword evidence="1" id="KW-0732">Signal</keyword>
<evidence type="ECO:0000313" key="2">
    <source>
        <dbReference type="EMBL" id="TGZ80543.1"/>
    </source>
</evidence>
<protein>
    <submittedName>
        <fullName evidence="2">Uncharacterized protein</fullName>
    </submittedName>
</protein>
<evidence type="ECO:0000256" key="1">
    <source>
        <dbReference type="SAM" id="SignalP"/>
    </source>
</evidence>
<accession>A0A4S2MVJ1</accession>
<evidence type="ECO:0000313" key="3">
    <source>
        <dbReference type="Proteomes" id="UP000298138"/>
    </source>
</evidence>
<dbReference type="AlphaFoldDB" id="A0A4S2MVJ1"/>
<dbReference type="InParanoid" id="A0A4S2MVJ1"/>
<name>A0A4S2MVJ1_9PEZI</name>
<dbReference type="EMBL" id="ML220124">
    <property type="protein sequence ID" value="TGZ80543.1"/>
    <property type="molecule type" value="Genomic_DNA"/>
</dbReference>
<feature type="chain" id="PRO_5020268696" evidence="1">
    <location>
        <begin position="21"/>
        <end position="109"/>
    </location>
</feature>
<dbReference type="Proteomes" id="UP000298138">
    <property type="component" value="Unassembled WGS sequence"/>
</dbReference>
<organism evidence="2 3">
    <name type="scientific">Ascodesmis nigricans</name>
    <dbReference type="NCBI Taxonomy" id="341454"/>
    <lineage>
        <taxon>Eukaryota</taxon>
        <taxon>Fungi</taxon>
        <taxon>Dikarya</taxon>
        <taxon>Ascomycota</taxon>
        <taxon>Pezizomycotina</taxon>
        <taxon>Pezizomycetes</taxon>
        <taxon>Pezizales</taxon>
        <taxon>Ascodesmidaceae</taxon>
        <taxon>Ascodesmis</taxon>
    </lineage>
</organism>
<gene>
    <name evidence="2" type="ORF">EX30DRAFT_341466</name>
</gene>